<feature type="domain" description="Peptidase M13 C-terminal" evidence="2">
    <location>
        <begin position="53"/>
        <end position="118"/>
    </location>
</feature>
<dbReference type="PROSITE" id="PS51885">
    <property type="entry name" value="NEPRILYSIN"/>
    <property type="match status" value="1"/>
</dbReference>
<dbReference type="GO" id="GO:0016485">
    <property type="term" value="P:protein processing"/>
    <property type="evidence" value="ECO:0007669"/>
    <property type="project" value="TreeGrafter"/>
</dbReference>
<dbReference type="AlphaFoldDB" id="A0A9P5S495"/>
<dbReference type="OrthoDB" id="2441876at2759"/>
<evidence type="ECO:0000313" key="3">
    <source>
        <dbReference type="EMBL" id="KAF9154688.1"/>
    </source>
</evidence>
<comment type="similarity">
    <text evidence="1">Belongs to the peptidase M13 family.</text>
</comment>
<dbReference type="Pfam" id="PF01431">
    <property type="entry name" value="Peptidase_M13"/>
    <property type="match status" value="2"/>
</dbReference>
<dbReference type="InterPro" id="IPR018497">
    <property type="entry name" value="Peptidase_M13_C"/>
</dbReference>
<dbReference type="InterPro" id="IPR000718">
    <property type="entry name" value="Peptidase_M13"/>
</dbReference>
<dbReference type="EMBL" id="JAAAUQ010000103">
    <property type="protein sequence ID" value="KAF9154688.1"/>
    <property type="molecule type" value="Genomic_DNA"/>
</dbReference>
<evidence type="ECO:0000259" key="2">
    <source>
        <dbReference type="Pfam" id="PF01431"/>
    </source>
</evidence>
<evidence type="ECO:0000256" key="1">
    <source>
        <dbReference type="ARBA" id="ARBA00007357"/>
    </source>
</evidence>
<organism evidence="3 4">
    <name type="scientific">Linnemannia schmuckeri</name>
    <dbReference type="NCBI Taxonomy" id="64567"/>
    <lineage>
        <taxon>Eukaryota</taxon>
        <taxon>Fungi</taxon>
        <taxon>Fungi incertae sedis</taxon>
        <taxon>Mucoromycota</taxon>
        <taxon>Mortierellomycotina</taxon>
        <taxon>Mortierellomycetes</taxon>
        <taxon>Mortierellales</taxon>
        <taxon>Mortierellaceae</taxon>
        <taxon>Linnemannia</taxon>
    </lineage>
</organism>
<accession>A0A9P5S495</accession>
<proteinExistence type="inferred from homology"/>
<feature type="domain" description="Peptidase M13 C-terminal" evidence="2">
    <location>
        <begin position="9"/>
        <end position="52"/>
    </location>
</feature>
<dbReference type="PANTHER" id="PTHR11733">
    <property type="entry name" value="ZINC METALLOPROTEASE FAMILY M13 NEPRILYSIN-RELATED"/>
    <property type="match status" value="1"/>
</dbReference>
<comment type="caution">
    <text evidence="3">The sequence shown here is derived from an EMBL/GenBank/DDBJ whole genome shotgun (WGS) entry which is preliminary data.</text>
</comment>
<name>A0A9P5S495_9FUNG</name>
<dbReference type="InterPro" id="IPR024079">
    <property type="entry name" value="MetalloPept_cat_dom_sf"/>
</dbReference>
<dbReference type="SUPFAM" id="SSF55486">
    <property type="entry name" value="Metalloproteases ('zincins'), catalytic domain"/>
    <property type="match status" value="1"/>
</dbReference>
<dbReference type="PANTHER" id="PTHR11733:SF167">
    <property type="entry name" value="FI17812P1-RELATED"/>
    <property type="match status" value="1"/>
</dbReference>
<gene>
    <name evidence="3" type="ORF">BG015_000216</name>
</gene>
<dbReference type="Gene3D" id="3.40.390.10">
    <property type="entry name" value="Collagenase (Catalytic Domain)"/>
    <property type="match status" value="2"/>
</dbReference>
<evidence type="ECO:0000313" key="4">
    <source>
        <dbReference type="Proteomes" id="UP000748756"/>
    </source>
</evidence>
<keyword evidence="4" id="KW-1185">Reference proteome</keyword>
<dbReference type="Proteomes" id="UP000748756">
    <property type="component" value="Unassembled WGS sequence"/>
</dbReference>
<dbReference type="GO" id="GO:0004222">
    <property type="term" value="F:metalloendopeptidase activity"/>
    <property type="evidence" value="ECO:0007669"/>
    <property type="project" value="InterPro"/>
</dbReference>
<reference evidence="3" key="1">
    <citation type="journal article" date="2020" name="Fungal Divers.">
        <title>Resolving the Mortierellaceae phylogeny through synthesis of multi-gene phylogenetics and phylogenomics.</title>
        <authorList>
            <person name="Vandepol N."/>
            <person name="Liber J."/>
            <person name="Desiro A."/>
            <person name="Na H."/>
            <person name="Kennedy M."/>
            <person name="Barry K."/>
            <person name="Grigoriev I.V."/>
            <person name="Miller A.N."/>
            <person name="O'Donnell K."/>
            <person name="Stajich J.E."/>
            <person name="Bonito G."/>
        </authorList>
    </citation>
    <scope>NUCLEOTIDE SEQUENCE</scope>
    <source>
        <strain evidence="3">NRRL 6426</strain>
    </source>
</reference>
<protein>
    <recommendedName>
        <fullName evidence="2">Peptidase M13 C-terminal domain-containing protein</fullName>
    </recommendedName>
</protein>
<dbReference type="PRINTS" id="PR00786">
    <property type="entry name" value="NEPRILYSIN"/>
</dbReference>
<dbReference type="GO" id="GO:0005886">
    <property type="term" value="C:plasma membrane"/>
    <property type="evidence" value="ECO:0007669"/>
    <property type="project" value="TreeGrafter"/>
</dbReference>
<sequence length="135" mass="15113">MAMIPSEVNAYFSPQFNPINFPAGILQMPFFHVGNPEYVNYGGIGAVGGHEIGWWTNAMEKAFDEKSQCFVNQYGNFTIKDPNGKDMNLDGQLTLGENLADNGGTKMAFRIWQSRFKSDSNGRKQDQKLQVIRIG</sequence>